<sequence>MTELRDRLRKLPAFPSDLPVLDPDSVPEDPEALFRDWLEEAIASGARQPHAMTFTTVDEAGFPVGRTLILKDIEDGAYQVSTHRTSRKGAQLEQDAKASMIFFWRESGRQVRITGTVIALDDEASQADWASRPSFTGEPNPDWQVYALVPSAFEFMQAREDRQHTRIEYTVQAQADPDAAAPSSAAARTWTHGPVPTPAG</sequence>
<proteinExistence type="predicted"/>
<evidence type="ECO:0000259" key="6">
    <source>
        <dbReference type="Pfam" id="PF01243"/>
    </source>
</evidence>
<dbReference type="PANTHER" id="PTHR10851">
    <property type="entry name" value="PYRIDOXINE-5-PHOSPHATE OXIDASE"/>
    <property type="match status" value="1"/>
</dbReference>
<feature type="region of interest" description="Disordered" evidence="5">
    <location>
        <begin position="172"/>
        <end position="200"/>
    </location>
</feature>
<gene>
    <name evidence="7" type="ORF">I8D64_15635</name>
</gene>
<dbReference type="InterPro" id="IPR012349">
    <property type="entry name" value="Split_barrel_FMN-bd"/>
</dbReference>
<keyword evidence="3" id="KW-0288">FMN</keyword>
<evidence type="ECO:0000256" key="4">
    <source>
        <dbReference type="ARBA" id="ARBA00023002"/>
    </source>
</evidence>
<accession>A0ABS1BDZ5</accession>
<dbReference type="RefSeq" id="WP_200503727.1">
    <property type="nucleotide sequence ID" value="NZ_JAEDAJ010000014.1"/>
</dbReference>
<protein>
    <submittedName>
        <fullName evidence="7">Pyridoxamine 5'-phosphate oxidase family protein</fullName>
    </submittedName>
</protein>
<dbReference type="SUPFAM" id="SSF50475">
    <property type="entry name" value="FMN-binding split barrel"/>
    <property type="match status" value="1"/>
</dbReference>
<dbReference type="InterPro" id="IPR000659">
    <property type="entry name" value="Pyridox_Oxase"/>
</dbReference>
<feature type="compositionally biased region" description="Low complexity" evidence="5">
    <location>
        <begin position="172"/>
        <end position="187"/>
    </location>
</feature>
<dbReference type="Gene3D" id="2.30.110.10">
    <property type="entry name" value="Electron Transport, Fmn-binding Protein, Chain A"/>
    <property type="match status" value="2"/>
</dbReference>
<comment type="caution">
    <text evidence="7">The sequence shown here is derived from an EMBL/GenBank/DDBJ whole genome shotgun (WGS) entry which is preliminary data.</text>
</comment>
<evidence type="ECO:0000256" key="3">
    <source>
        <dbReference type="ARBA" id="ARBA00022643"/>
    </source>
</evidence>
<keyword evidence="4" id="KW-0560">Oxidoreductase</keyword>
<evidence type="ECO:0000313" key="7">
    <source>
        <dbReference type="EMBL" id="MBK0332834.1"/>
    </source>
</evidence>
<name>A0ABS1BDZ5_9MICO</name>
<dbReference type="Pfam" id="PF01243">
    <property type="entry name" value="PNPOx_N"/>
    <property type="match status" value="1"/>
</dbReference>
<comment type="cofactor">
    <cofactor evidence="1">
        <name>FMN</name>
        <dbReference type="ChEBI" id="CHEBI:58210"/>
    </cofactor>
</comment>
<dbReference type="InterPro" id="IPR011576">
    <property type="entry name" value="Pyridox_Oxase_N"/>
</dbReference>
<keyword evidence="8" id="KW-1185">Reference proteome</keyword>
<evidence type="ECO:0000313" key="8">
    <source>
        <dbReference type="Proteomes" id="UP000612352"/>
    </source>
</evidence>
<evidence type="ECO:0000256" key="5">
    <source>
        <dbReference type="SAM" id="MobiDB-lite"/>
    </source>
</evidence>
<evidence type="ECO:0000256" key="2">
    <source>
        <dbReference type="ARBA" id="ARBA00022630"/>
    </source>
</evidence>
<reference evidence="7 8" key="1">
    <citation type="submission" date="2020-12" db="EMBL/GenBank/DDBJ databases">
        <title>Brachybacterium sp. MASK1Z-5, whole genome shotgun sequence.</title>
        <authorList>
            <person name="Tuo L."/>
        </authorList>
    </citation>
    <scope>NUCLEOTIDE SEQUENCE [LARGE SCALE GENOMIC DNA]</scope>
    <source>
        <strain evidence="7 8">MASK1Z-5</strain>
    </source>
</reference>
<evidence type="ECO:0000256" key="1">
    <source>
        <dbReference type="ARBA" id="ARBA00001917"/>
    </source>
</evidence>
<feature type="domain" description="Pyridoxamine 5'-phosphate oxidase N-terminal" evidence="6">
    <location>
        <begin position="38"/>
        <end position="154"/>
    </location>
</feature>
<organism evidence="7 8">
    <name type="scientific">Brachybacterium halotolerans</name>
    <dbReference type="NCBI Taxonomy" id="2795215"/>
    <lineage>
        <taxon>Bacteria</taxon>
        <taxon>Bacillati</taxon>
        <taxon>Actinomycetota</taxon>
        <taxon>Actinomycetes</taxon>
        <taxon>Micrococcales</taxon>
        <taxon>Dermabacteraceae</taxon>
        <taxon>Brachybacterium</taxon>
    </lineage>
</organism>
<dbReference type="EMBL" id="JAEDAJ010000014">
    <property type="protein sequence ID" value="MBK0332834.1"/>
    <property type="molecule type" value="Genomic_DNA"/>
</dbReference>
<dbReference type="Proteomes" id="UP000612352">
    <property type="component" value="Unassembled WGS sequence"/>
</dbReference>
<keyword evidence="2" id="KW-0285">Flavoprotein</keyword>
<dbReference type="PANTHER" id="PTHR10851:SF0">
    <property type="entry name" value="PYRIDOXINE-5'-PHOSPHATE OXIDASE"/>
    <property type="match status" value="1"/>
</dbReference>